<name>A0A8S1K0X9_PARPR</name>
<feature type="compositionally biased region" description="Basic residues" evidence="1">
    <location>
        <begin position="1"/>
        <end position="12"/>
    </location>
</feature>
<dbReference type="EMBL" id="CAJJDM010000008">
    <property type="protein sequence ID" value="CAD8046630.1"/>
    <property type="molecule type" value="Genomic_DNA"/>
</dbReference>
<dbReference type="AlphaFoldDB" id="A0A8S1K0X9"/>
<proteinExistence type="predicted"/>
<sequence length="134" mass="16121">MSTPERKKRKRQQSQVFLKKEIQKKNRKTYKRDSKASTLNIYIFGQEIIKKLQEYNNGKRTEDLMAMSLLPYMKPSQINSEANIIEQKQQKDKKSMQKQRLLIPINYDTLMIIIDEPFYKEHLSEEMINFMKIS</sequence>
<dbReference type="Proteomes" id="UP000688137">
    <property type="component" value="Unassembled WGS sequence"/>
</dbReference>
<reference evidence="2" key="1">
    <citation type="submission" date="2021-01" db="EMBL/GenBank/DDBJ databases">
        <authorList>
            <consortium name="Genoscope - CEA"/>
            <person name="William W."/>
        </authorList>
    </citation>
    <scope>NUCLEOTIDE SEQUENCE</scope>
</reference>
<evidence type="ECO:0000313" key="2">
    <source>
        <dbReference type="EMBL" id="CAD8046630.1"/>
    </source>
</evidence>
<evidence type="ECO:0000313" key="3">
    <source>
        <dbReference type="Proteomes" id="UP000688137"/>
    </source>
</evidence>
<keyword evidence="3" id="KW-1185">Reference proteome</keyword>
<gene>
    <name evidence="2" type="ORF">PPRIM_AZ9-3.1.T0110009</name>
</gene>
<protein>
    <submittedName>
        <fullName evidence="2">Uncharacterized protein</fullName>
    </submittedName>
</protein>
<organism evidence="2 3">
    <name type="scientific">Paramecium primaurelia</name>
    <dbReference type="NCBI Taxonomy" id="5886"/>
    <lineage>
        <taxon>Eukaryota</taxon>
        <taxon>Sar</taxon>
        <taxon>Alveolata</taxon>
        <taxon>Ciliophora</taxon>
        <taxon>Intramacronucleata</taxon>
        <taxon>Oligohymenophorea</taxon>
        <taxon>Peniculida</taxon>
        <taxon>Parameciidae</taxon>
        <taxon>Paramecium</taxon>
    </lineage>
</organism>
<evidence type="ECO:0000256" key="1">
    <source>
        <dbReference type="SAM" id="MobiDB-lite"/>
    </source>
</evidence>
<feature type="region of interest" description="Disordered" evidence="1">
    <location>
        <begin position="1"/>
        <end position="30"/>
    </location>
</feature>
<accession>A0A8S1K0X9</accession>
<comment type="caution">
    <text evidence="2">The sequence shown here is derived from an EMBL/GenBank/DDBJ whole genome shotgun (WGS) entry which is preliminary data.</text>
</comment>